<reference evidence="2 3" key="1">
    <citation type="submission" date="2005-09" db="EMBL/GenBank/DDBJ databases">
        <authorList>
            <person name="Mural R.J."/>
            <person name="Li P.W."/>
            <person name="Adams M.D."/>
            <person name="Amanatides P.G."/>
            <person name="Baden-Tillson H."/>
            <person name="Barnstead M."/>
            <person name="Chin S.H."/>
            <person name="Dew I."/>
            <person name="Evans C.A."/>
            <person name="Ferriera S."/>
            <person name="Flanigan M."/>
            <person name="Fosler C."/>
            <person name="Glodek A."/>
            <person name="Gu Z."/>
            <person name="Holt R.A."/>
            <person name="Jennings D."/>
            <person name="Kraft C.L."/>
            <person name="Lu F."/>
            <person name="Nguyen T."/>
            <person name="Nusskern D.R."/>
            <person name="Pfannkoch C.M."/>
            <person name="Sitter C."/>
            <person name="Sutton G.G."/>
            <person name="Venter J.C."/>
            <person name="Wang Z."/>
            <person name="Woodage T."/>
            <person name="Zheng X.H."/>
            <person name="Zhong F."/>
        </authorList>
    </citation>
    <scope>NUCLEOTIDE SEQUENCE [LARGE SCALE GENOMIC DNA]</scope>
    <source>
        <strain>BN</strain>
        <strain evidence="3">Sprague-Dawley</strain>
    </source>
</reference>
<dbReference type="EMBL" id="CH474031">
    <property type="protein sequence ID" value="EDL90823.1"/>
    <property type="molecule type" value="Genomic_DNA"/>
</dbReference>
<evidence type="ECO:0000313" key="3">
    <source>
        <dbReference type="Proteomes" id="UP000234681"/>
    </source>
</evidence>
<name>A6K9R5_RAT</name>
<dbReference type="Proteomes" id="UP000234681">
    <property type="component" value="Chromosome 16"/>
</dbReference>
<dbReference type="AlphaFoldDB" id="A6K9R5"/>
<proteinExistence type="predicted"/>
<protein>
    <submittedName>
        <fullName evidence="2">RCG38840</fullName>
    </submittedName>
</protein>
<sequence length="36" mass="4095">MGFTGSLPKEVTQRCDGGDLQEPGCHRKNTRRPEHR</sequence>
<gene>
    <name evidence="2" type="ORF">rCG_38840</name>
</gene>
<feature type="region of interest" description="Disordered" evidence="1">
    <location>
        <begin position="1"/>
        <end position="36"/>
    </location>
</feature>
<feature type="compositionally biased region" description="Basic residues" evidence="1">
    <location>
        <begin position="26"/>
        <end position="36"/>
    </location>
</feature>
<accession>A6K9R5</accession>
<evidence type="ECO:0000256" key="1">
    <source>
        <dbReference type="SAM" id="MobiDB-lite"/>
    </source>
</evidence>
<evidence type="ECO:0000313" key="2">
    <source>
        <dbReference type="EMBL" id="EDL90823.1"/>
    </source>
</evidence>
<organism evidence="2 3">
    <name type="scientific">Rattus norvegicus</name>
    <name type="common">Rat</name>
    <dbReference type="NCBI Taxonomy" id="10116"/>
    <lineage>
        <taxon>Eukaryota</taxon>
        <taxon>Metazoa</taxon>
        <taxon>Chordata</taxon>
        <taxon>Craniata</taxon>
        <taxon>Vertebrata</taxon>
        <taxon>Euteleostomi</taxon>
        <taxon>Mammalia</taxon>
        <taxon>Eutheria</taxon>
        <taxon>Euarchontoglires</taxon>
        <taxon>Glires</taxon>
        <taxon>Rodentia</taxon>
        <taxon>Myomorpha</taxon>
        <taxon>Muroidea</taxon>
        <taxon>Muridae</taxon>
        <taxon>Murinae</taxon>
        <taxon>Rattus</taxon>
    </lineage>
</organism>